<feature type="domain" description="HNH nuclease" evidence="2">
    <location>
        <begin position="339"/>
        <end position="391"/>
    </location>
</feature>
<dbReference type="EMBL" id="JADIXZ010000005">
    <property type="protein sequence ID" value="MBK6301848.1"/>
    <property type="molecule type" value="Genomic_DNA"/>
</dbReference>
<dbReference type="SMART" id="SM00507">
    <property type="entry name" value="HNHc"/>
    <property type="match status" value="1"/>
</dbReference>
<evidence type="ECO:0000256" key="1">
    <source>
        <dbReference type="SAM" id="MobiDB-lite"/>
    </source>
</evidence>
<organism evidence="3 4">
    <name type="scientific">Candidatus Phosphoribacter hodrii</name>
    <dbReference type="NCBI Taxonomy" id="2953743"/>
    <lineage>
        <taxon>Bacteria</taxon>
        <taxon>Bacillati</taxon>
        <taxon>Actinomycetota</taxon>
        <taxon>Actinomycetes</taxon>
        <taxon>Micrococcales</taxon>
        <taxon>Dermatophilaceae</taxon>
        <taxon>Candidatus Phosphoribacter</taxon>
    </lineage>
</organism>
<feature type="region of interest" description="Disordered" evidence="1">
    <location>
        <begin position="418"/>
        <end position="600"/>
    </location>
</feature>
<dbReference type="Proteomes" id="UP000718281">
    <property type="component" value="Unassembled WGS sequence"/>
</dbReference>
<feature type="compositionally biased region" description="Pro residues" evidence="1">
    <location>
        <begin position="426"/>
        <end position="454"/>
    </location>
</feature>
<dbReference type="InterPro" id="IPR003615">
    <property type="entry name" value="HNH_nuc"/>
</dbReference>
<feature type="compositionally biased region" description="Basic and acidic residues" evidence="1">
    <location>
        <begin position="567"/>
        <end position="587"/>
    </location>
</feature>
<dbReference type="Gene3D" id="1.10.30.50">
    <property type="match status" value="1"/>
</dbReference>
<proteinExistence type="predicted"/>
<evidence type="ECO:0000259" key="2">
    <source>
        <dbReference type="SMART" id="SM00507"/>
    </source>
</evidence>
<sequence length="600" mass="62888">MDSSAAARDSASRRAEIRAATRTVTELVASLWQVQGAELGTLLGEFDALAAVACGARVAVVGEAESRGEIAASQAGSTAGWVAAHAPTLAAGSGAGQVARLVRECARPDLSSVQAAAVSGAVSVPAALTVVSEFARLKPRLREEAAPTVLQGLLDMGIADGPKGVRSLRPALLAAHGADGEFQADADTAERLVSLSRPSTDELGALTYQLILDPAGAAALEAAIGPLSAPVPGPDGERDPRSPQLRRGQALIEVCRRATSAGDRPPSGVKTTLMLTMSYDDLAARVGAATVVGSAQGGSLIAPETARRLACDANVIPTVLGSRGEILDQGRSTRLATPGQLAALWLRDAGCSFPGCTTPAHWCDAHHLVHWADGGTSDLTNLALLCGRHHSVVHRDHLIGHVTDATVTWNVIPGSYDRRHHAIPPSGDPPPGEPPPAGQPPGDPPPGGQPPGDPPDTFTLVPSPSAADPWADLWADSRDPDEQPTTDHSARDRDHINPEAAPWGDLWDDTPRRGSESTDHPPRHDANPEADPWYRAEHPNDLRPRDDPARDRDAANPEADPWADLWADSRNRDDRPATGHEDRHDANPEANPWFDAGPAA</sequence>
<dbReference type="AlphaFoldDB" id="A0A935CED1"/>
<accession>A0A935CED1</accession>
<gene>
    <name evidence="3" type="ORF">IPF40_12645</name>
</gene>
<comment type="caution">
    <text evidence="3">The sequence shown here is derived from an EMBL/GenBank/DDBJ whole genome shotgun (WGS) entry which is preliminary data.</text>
</comment>
<reference evidence="3 4" key="1">
    <citation type="submission" date="2020-10" db="EMBL/GenBank/DDBJ databases">
        <title>Connecting structure to function with the recovery of over 1000 high-quality activated sludge metagenome-assembled genomes encoding full-length rRNA genes using long-read sequencing.</title>
        <authorList>
            <person name="Singleton C.M."/>
            <person name="Petriglieri F."/>
            <person name="Kristensen J.M."/>
            <person name="Kirkegaard R.H."/>
            <person name="Michaelsen T.Y."/>
            <person name="Andersen M.H."/>
            <person name="Karst S.M."/>
            <person name="Dueholm M.S."/>
            <person name="Nielsen P.H."/>
            <person name="Albertsen M."/>
        </authorList>
    </citation>
    <scope>NUCLEOTIDE SEQUENCE [LARGE SCALE GENOMIC DNA]</scope>
    <source>
        <strain evidence="3">AalE_18-Q3-R2-46_BAT3C.188</strain>
    </source>
</reference>
<evidence type="ECO:0000313" key="3">
    <source>
        <dbReference type="EMBL" id="MBK6301848.1"/>
    </source>
</evidence>
<evidence type="ECO:0000313" key="4">
    <source>
        <dbReference type="Proteomes" id="UP000718281"/>
    </source>
</evidence>
<feature type="compositionally biased region" description="Basic and acidic residues" evidence="1">
    <location>
        <begin position="488"/>
        <end position="497"/>
    </location>
</feature>
<protein>
    <submittedName>
        <fullName evidence="3">DUF222 domain-containing protein</fullName>
    </submittedName>
</protein>
<feature type="compositionally biased region" description="Basic and acidic residues" evidence="1">
    <location>
        <begin position="509"/>
        <end position="555"/>
    </location>
</feature>
<name>A0A935CED1_9MICO</name>
<dbReference type="CDD" id="cd00085">
    <property type="entry name" value="HNHc"/>
    <property type="match status" value="1"/>
</dbReference>